<keyword evidence="11" id="KW-0808">Transferase</keyword>
<evidence type="ECO:0000256" key="6">
    <source>
        <dbReference type="PIRSR" id="PIRSR005091-1"/>
    </source>
</evidence>
<feature type="transmembrane region" description="Helical" evidence="9">
    <location>
        <begin position="50"/>
        <end position="76"/>
    </location>
</feature>
<evidence type="ECO:0000313" key="11">
    <source>
        <dbReference type="EMBL" id="SEH82160.1"/>
    </source>
</evidence>
<dbReference type="GO" id="GO:0046872">
    <property type="term" value="F:metal ion binding"/>
    <property type="evidence" value="ECO:0007669"/>
    <property type="project" value="UniProtKB-KW"/>
</dbReference>
<dbReference type="RefSeq" id="WP_002977376.1">
    <property type="nucleotide sequence ID" value="NZ_DAMACK010000064.1"/>
</dbReference>
<dbReference type="InterPro" id="IPR000917">
    <property type="entry name" value="Sulfatase_N"/>
</dbReference>
<feature type="binding site" evidence="8">
    <location>
        <position position="287"/>
    </location>
    <ligand>
        <name>Mn(2+)</name>
        <dbReference type="ChEBI" id="CHEBI:29035"/>
    </ligand>
</feature>
<dbReference type="Proteomes" id="UP000198555">
    <property type="component" value="Unassembled WGS sequence"/>
</dbReference>
<dbReference type="GO" id="GO:0005886">
    <property type="term" value="C:plasma membrane"/>
    <property type="evidence" value="ECO:0007669"/>
    <property type="project" value="UniProtKB-SubCell"/>
</dbReference>
<gene>
    <name evidence="11" type="ORF">SAMN05421793_1358</name>
</gene>
<feature type="binding site" evidence="8">
    <location>
        <position position="512"/>
    </location>
    <ligand>
        <name>Mn(2+)</name>
        <dbReference type="ChEBI" id="CHEBI:29035"/>
    </ligand>
</feature>
<keyword evidence="7" id="KW-0464">Manganese</keyword>
<evidence type="ECO:0000256" key="1">
    <source>
        <dbReference type="ARBA" id="ARBA00004651"/>
    </source>
</evidence>
<comment type="subcellular location">
    <subcellularLocation>
        <location evidence="1">Cell membrane</location>
        <topology evidence="1">Multi-pass membrane protein</topology>
    </subcellularLocation>
</comment>
<keyword evidence="12" id="KW-1185">Reference proteome</keyword>
<feature type="transmembrane region" description="Helical" evidence="9">
    <location>
        <begin position="12"/>
        <end position="38"/>
    </location>
</feature>
<name>A0A1H6L847_9FLAO</name>
<feature type="active site" evidence="6">
    <location>
        <position position="327"/>
    </location>
</feature>
<feature type="transmembrane region" description="Helical" evidence="9">
    <location>
        <begin position="88"/>
        <end position="107"/>
    </location>
</feature>
<evidence type="ECO:0000259" key="10">
    <source>
        <dbReference type="Pfam" id="PF00884"/>
    </source>
</evidence>
<keyword evidence="7" id="KW-0479">Metal-binding</keyword>
<evidence type="ECO:0000256" key="8">
    <source>
        <dbReference type="PIRSR" id="PIRSR005091-3"/>
    </source>
</evidence>
<dbReference type="CDD" id="cd16015">
    <property type="entry name" value="LTA_synthase"/>
    <property type="match status" value="1"/>
</dbReference>
<dbReference type="InterPro" id="IPR017850">
    <property type="entry name" value="Alkaline_phosphatase_core_sf"/>
</dbReference>
<feature type="transmembrane region" description="Helical" evidence="9">
    <location>
        <begin position="141"/>
        <end position="161"/>
    </location>
</feature>
<reference evidence="12" key="1">
    <citation type="submission" date="2016-10" db="EMBL/GenBank/DDBJ databases">
        <authorList>
            <person name="Varghese N."/>
            <person name="Submissions S."/>
        </authorList>
    </citation>
    <scope>NUCLEOTIDE SEQUENCE [LARGE SCALE GENOMIC DNA]</scope>
    <source>
        <strain evidence="12">DSM 19326</strain>
    </source>
</reference>
<organism evidence="11 12">
    <name type="scientific">Epilithonimonas hominis</name>
    <dbReference type="NCBI Taxonomy" id="420404"/>
    <lineage>
        <taxon>Bacteria</taxon>
        <taxon>Pseudomonadati</taxon>
        <taxon>Bacteroidota</taxon>
        <taxon>Flavobacteriia</taxon>
        <taxon>Flavobacteriales</taxon>
        <taxon>Weeksellaceae</taxon>
        <taxon>Chryseobacterium group</taxon>
        <taxon>Epilithonimonas</taxon>
    </lineage>
</organism>
<evidence type="ECO:0000256" key="5">
    <source>
        <dbReference type="ARBA" id="ARBA00023136"/>
    </source>
</evidence>
<keyword evidence="3 9" id="KW-0812">Transmembrane</keyword>
<feature type="binding site" evidence="8">
    <location>
        <position position="511"/>
    </location>
    <ligand>
        <name>Mn(2+)</name>
        <dbReference type="ChEBI" id="CHEBI:29035"/>
    </ligand>
</feature>
<feature type="binding site" evidence="8">
    <location>
        <position position="327"/>
    </location>
    <ligand>
        <name>Mn(2+)</name>
        <dbReference type="ChEBI" id="CHEBI:29035"/>
    </ligand>
</feature>
<dbReference type="GeneID" id="93020752"/>
<evidence type="ECO:0000256" key="9">
    <source>
        <dbReference type="SAM" id="Phobius"/>
    </source>
</evidence>
<feature type="binding site" evidence="7">
    <location>
        <position position="459"/>
    </location>
    <ligand>
        <name>substrate</name>
    </ligand>
</feature>
<evidence type="ECO:0000313" key="12">
    <source>
        <dbReference type="Proteomes" id="UP000198555"/>
    </source>
</evidence>
<keyword evidence="2" id="KW-1003">Cell membrane</keyword>
<protein>
    <submittedName>
        <fullName evidence="11">Phosphoglycerol transferase MdoB</fullName>
    </submittedName>
</protein>
<evidence type="ECO:0000256" key="7">
    <source>
        <dbReference type="PIRSR" id="PIRSR005091-2"/>
    </source>
</evidence>
<keyword evidence="5 9" id="KW-0472">Membrane</keyword>
<dbReference type="STRING" id="420404.SAMN05421793_1358"/>
<dbReference type="PANTHER" id="PTHR47371:SF3">
    <property type="entry name" value="PHOSPHOGLYCEROL TRANSFERASE I"/>
    <property type="match status" value="1"/>
</dbReference>
<evidence type="ECO:0000256" key="2">
    <source>
        <dbReference type="ARBA" id="ARBA00022475"/>
    </source>
</evidence>
<evidence type="ECO:0000256" key="3">
    <source>
        <dbReference type="ARBA" id="ARBA00022692"/>
    </source>
</evidence>
<dbReference type="PANTHER" id="PTHR47371">
    <property type="entry name" value="LIPOTEICHOIC ACID SYNTHASE"/>
    <property type="match status" value="1"/>
</dbReference>
<dbReference type="Gene3D" id="3.30.1120.80">
    <property type="match status" value="1"/>
</dbReference>
<feature type="domain" description="Sulfatase N-terminal" evidence="10">
    <location>
        <begin position="279"/>
        <end position="562"/>
    </location>
</feature>
<dbReference type="AlphaFoldDB" id="A0A1H6L847"/>
<feature type="transmembrane region" description="Helical" evidence="9">
    <location>
        <begin position="181"/>
        <end position="203"/>
    </location>
</feature>
<sequence length="652" mass="75615">MKLKQNYWGNYTLLVYSFLFYLVSSLLLRFGFLAVSFQKADLSLLPIMKIFLLGFLFDFGVGLFFLLPYSFYLLIFPQKYIRSLFNKIITYSTFIIFLLIHLFSFFAEVTFWQEFESRFNFIAVDYLVYTYEVINNINESYPLPVLISSILLLMTLIFILFYKSKIFFFSFNGQHKFSVRLIVFLGFFCLTIIYSLFISNSLADKSVNRYQNEISKAGIYSFFSAYKNNEINYDHFYKLIDNESAFKIVRTDLNDNQRFFSNNLSIERKISSKQNLIKPNVIMITMESFSADFMGTFGNKQGLTPNLDSLAGGGILFSQMYATGTRTVRGMEALSLAVPPTPGNSIVRREDNDHLTTIGSIFSAQGYDNTFIYGGDGYFDNMNKYFGNNGYDIIDKKRNPLAKENYQALRTPINQKEITFENAWGICDEDLYNQVIKQADQKYKQGKSFYDFVMTTSNHRPFTYPDGKIDIPSGSGREGAIKYTDYAIGQFFKKARSKPWFKNTVFVIVADHCASSAGKNEIDISKYHIPAMIINLPNQNSLKIEKMCSQIDLYPTLFDLMGWNYRSNLYGKNVLSDNYIPRIFVSTYQKLGYMENDKLVILSPQQKVEAYLYNKTQNQQIPKIFSDQYINKAVANYQTAYYLYKNQGLKQK</sequence>
<proteinExistence type="predicted"/>
<dbReference type="InterPro" id="IPR050448">
    <property type="entry name" value="OpgB/LTA_synthase_biosynth"/>
</dbReference>
<dbReference type="GO" id="GO:0016740">
    <property type="term" value="F:transferase activity"/>
    <property type="evidence" value="ECO:0007669"/>
    <property type="project" value="UniProtKB-KW"/>
</dbReference>
<dbReference type="PIRSF" id="PIRSF005091">
    <property type="entry name" value="Mmb_sulf_HI1246"/>
    <property type="match status" value="1"/>
</dbReference>
<dbReference type="Gene3D" id="3.40.720.10">
    <property type="entry name" value="Alkaline Phosphatase, subunit A"/>
    <property type="match status" value="1"/>
</dbReference>
<dbReference type="EMBL" id="FNWX01000035">
    <property type="protein sequence ID" value="SEH82160.1"/>
    <property type="molecule type" value="Genomic_DNA"/>
</dbReference>
<evidence type="ECO:0000256" key="4">
    <source>
        <dbReference type="ARBA" id="ARBA00022989"/>
    </source>
</evidence>
<dbReference type="InterPro" id="IPR012160">
    <property type="entry name" value="LtaS-like"/>
</dbReference>
<dbReference type="Pfam" id="PF00884">
    <property type="entry name" value="Sulfatase"/>
    <property type="match status" value="1"/>
</dbReference>
<accession>A0A1H6L847</accession>
<dbReference type="SUPFAM" id="SSF53649">
    <property type="entry name" value="Alkaline phosphatase-like"/>
    <property type="match status" value="1"/>
</dbReference>
<keyword evidence="4 9" id="KW-1133">Transmembrane helix</keyword>